<protein>
    <recommendedName>
        <fullName evidence="1">DUF6869 domain-containing protein</fullName>
    </recommendedName>
</protein>
<name>A0ABZ1DWG8_9RHOB</name>
<dbReference type="EMBL" id="CP135443">
    <property type="protein sequence ID" value="WRY33122.1"/>
    <property type="molecule type" value="Genomic_DNA"/>
</dbReference>
<evidence type="ECO:0000313" key="3">
    <source>
        <dbReference type="Proteomes" id="UP001623290"/>
    </source>
</evidence>
<keyword evidence="3" id="KW-1185">Reference proteome</keyword>
<accession>A0ABZ1DWG8</accession>
<evidence type="ECO:0000313" key="2">
    <source>
        <dbReference type="EMBL" id="WRY33122.1"/>
    </source>
</evidence>
<evidence type="ECO:0000259" key="1">
    <source>
        <dbReference type="Pfam" id="PF21746"/>
    </source>
</evidence>
<organism evidence="2 3">
    <name type="scientific">Thioclava litoralis</name>
    <dbReference type="NCBI Taxonomy" id="3076557"/>
    <lineage>
        <taxon>Bacteria</taxon>
        <taxon>Pseudomonadati</taxon>
        <taxon>Pseudomonadota</taxon>
        <taxon>Alphaproteobacteria</taxon>
        <taxon>Rhodobacterales</taxon>
        <taxon>Paracoccaceae</taxon>
        <taxon>Thioclava</taxon>
    </lineage>
</organism>
<feature type="domain" description="DUF6869" evidence="1">
    <location>
        <begin position="43"/>
        <end position="142"/>
    </location>
</feature>
<dbReference type="InterPro" id="IPR049221">
    <property type="entry name" value="DUF6869"/>
</dbReference>
<sequence>MTGPTVLPPDLLSRFQDDPDCPAGPVTLDDLAAHWLRAPLDGPVTWAQACAYVITEVPDWAWEFITCALPRLSSPMEAVLLAAGPVEDLVNSSGLIMIDRIEALAESSARFRFVLTGIEFPQTTDPALTPVYERIAQARATAMRRGITTGGPLPPSDNSA</sequence>
<gene>
    <name evidence="2" type="ORF">RPE78_10510</name>
</gene>
<proteinExistence type="predicted"/>
<reference evidence="2 3" key="1">
    <citation type="submission" date="2023-09" db="EMBL/GenBank/DDBJ databases">
        <title>Thioclava shenzhenensis sp. nov., a multidrug resistant bacteria-antagonizing species isolated from coastal seawater.</title>
        <authorList>
            <person name="Long M."/>
        </authorList>
    </citation>
    <scope>NUCLEOTIDE SEQUENCE [LARGE SCALE GENOMIC DNA]</scope>
    <source>
        <strain evidence="2 3">FTW29</strain>
    </source>
</reference>
<dbReference type="Pfam" id="PF21746">
    <property type="entry name" value="DUF6869"/>
    <property type="match status" value="1"/>
</dbReference>
<dbReference type="Proteomes" id="UP001623290">
    <property type="component" value="Chromosome"/>
</dbReference>
<dbReference type="RefSeq" id="WP_339109431.1">
    <property type="nucleotide sequence ID" value="NZ_CP135443.1"/>
</dbReference>